<dbReference type="SUPFAM" id="SSF54909">
    <property type="entry name" value="Dimeric alpha+beta barrel"/>
    <property type="match status" value="1"/>
</dbReference>
<dbReference type="SUPFAM" id="SSF46785">
    <property type="entry name" value="Winged helix' DNA-binding domain"/>
    <property type="match status" value="1"/>
</dbReference>
<reference evidence="6" key="1">
    <citation type="journal article" date="2019" name="Int. J. Syst. Evol. Microbiol.">
        <title>The Global Catalogue of Microorganisms (GCM) 10K type strain sequencing project: providing services to taxonomists for standard genome sequencing and annotation.</title>
        <authorList>
            <consortium name="The Broad Institute Genomics Platform"/>
            <consortium name="The Broad Institute Genome Sequencing Center for Infectious Disease"/>
            <person name="Wu L."/>
            <person name="Ma J."/>
        </authorList>
    </citation>
    <scope>NUCLEOTIDE SEQUENCE [LARGE SCALE GENOMIC DNA]</scope>
    <source>
        <strain evidence="6">CGMCC 1.15342</strain>
    </source>
</reference>
<evidence type="ECO:0000256" key="2">
    <source>
        <dbReference type="ARBA" id="ARBA00023125"/>
    </source>
</evidence>
<organism evidence="5 6">
    <name type="scientific">Parapedobacter defluvii</name>
    <dbReference type="NCBI Taxonomy" id="2045106"/>
    <lineage>
        <taxon>Bacteria</taxon>
        <taxon>Pseudomonadati</taxon>
        <taxon>Bacteroidota</taxon>
        <taxon>Sphingobacteriia</taxon>
        <taxon>Sphingobacteriales</taxon>
        <taxon>Sphingobacteriaceae</taxon>
        <taxon>Parapedobacter</taxon>
    </lineage>
</organism>
<proteinExistence type="predicted"/>
<accession>A0ABQ1MIP3</accession>
<evidence type="ECO:0000256" key="1">
    <source>
        <dbReference type="ARBA" id="ARBA00023015"/>
    </source>
</evidence>
<dbReference type="Gene3D" id="3.30.70.920">
    <property type="match status" value="1"/>
</dbReference>
<dbReference type="InterPro" id="IPR036390">
    <property type="entry name" value="WH_DNA-bd_sf"/>
</dbReference>
<dbReference type="Pfam" id="PF13404">
    <property type="entry name" value="HTH_AsnC-type"/>
    <property type="match status" value="1"/>
</dbReference>
<dbReference type="Proteomes" id="UP000597338">
    <property type="component" value="Unassembled WGS sequence"/>
</dbReference>
<dbReference type="InterPro" id="IPR019888">
    <property type="entry name" value="Tscrpt_reg_AsnC-like"/>
</dbReference>
<dbReference type="InterPro" id="IPR011991">
    <property type="entry name" value="ArsR-like_HTH"/>
</dbReference>
<dbReference type="InterPro" id="IPR036388">
    <property type="entry name" value="WH-like_DNA-bd_sf"/>
</dbReference>
<gene>
    <name evidence="5" type="ORF">GCM10011386_36530</name>
</gene>
<keyword evidence="2" id="KW-0238">DNA-binding</keyword>
<dbReference type="CDD" id="cd00090">
    <property type="entry name" value="HTH_ARSR"/>
    <property type="match status" value="1"/>
</dbReference>
<dbReference type="PRINTS" id="PR00033">
    <property type="entry name" value="HTHASNC"/>
</dbReference>
<dbReference type="EMBL" id="BMIK01000016">
    <property type="protein sequence ID" value="GGC41180.1"/>
    <property type="molecule type" value="Genomic_DNA"/>
</dbReference>
<evidence type="ECO:0000313" key="6">
    <source>
        <dbReference type="Proteomes" id="UP000597338"/>
    </source>
</evidence>
<evidence type="ECO:0000313" key="5">
    <source>
        <dbReference type="EMBL" id="GGC41180.1"/>
    </source>
</evidence>
<comment type="caution">
    <text evidence="5">The sequence shown here is derived from an EMBL/GenBank/DDBJ whole genome shotgun (WGS) entry which is preliminary data.</text>
</comment>
<dbReference type="PROSITE" id="PS50956">
    <property type="entry name" value="HTH_ASNC_2"/>
    <property type="match status" value="1"/>
</dbReference>
<protein>
    <submittedName>
        <fullName evidence="5">AsnC family transcriptional regulator</fullName>
    </submittedName>
</protein>
<dbReference type="InterPro" id="IPR000485">
    <property type="entry name" value="AsnC-type_HTH_dom"/>
</dbReference>
<keyword evidence="3" id="KW-0804">Transcription</keyword>
<dbReference type="PANTHER" id="PTHR30154:SF53">
    <property type="entry name" value="HTH-TYPE TRANSCRIPTIONAL REGULATOR LRPC"/>
    <property type="match status" value="1"/>
</dbReference>
<keyword evidence="6" id="KW-1185">Reference proteome</keyword>
<dbReference type="SMART" id="SM00344">
    <property type="entry name" value="HTH_ASNC"/>
    <property type="match status" value="1"/>
</dbReference>
<evidence type="ECO:0000259" key="4">
    <source>
        <dbReference type="PROSITE" id="PS50956"/>
    </source>
</evidence>
<keyword evidence="1" id="KW-0805">Transcription regulation</keyword>
<dbReference type="RefSeq" id="WP_188752907.1">
    <property type="nucleotide sequence ID" value="NZ_BMIK01000016.1"/>
</dbReference>
<name>A0ABQ1MIP3_9SPHI</name>
<dbReference type="InterPro" id="IPR011008">
    <property type="entry name" value="Dimeric_a/b-barrel"/>
</dbReference>
<dbReference type="Gene3D" id="1.10.10.10">
    <property type="entry name" value="Winged helix-like DNA-binding domain superfamily/Winged helix DNA-binding domain"/>
    <property type="match status" value="1"/>
</dbReference>
<dbReference type="PANTHER" id="PTHR30154">
    <property type="entry name" value="LEUCINE-RESPONSIVE REGULATORY PROTEIN"/>
    <property type="match status" value="1"/>
</dbReference>
<dbReference type="InterPro" id="IPR019887">
    <property type="entry name" value="Tscrpt_reg_AsnC/Lrp_C"/>
</dbReference>
<dbReference type="Pfam" id="PF01037">
    <property type="entry name" value="AsnC_trans_reg"/>
    <property type="match status" value="1"/>
</dbReference>
<feature type="domain" description="HTH asnC-type" evidence="4">
    <location>
        <begin position="8"/>
        <end position="69"/>
    </location>
</feature>
<evidence type="ECO:0000256" key="3">
    <source>
        <dbReference type="ARBA" id="ARBA00023163"/>
    </source>
</evidence>
<sequence>MNKIDYSLDQTDYAILRLMQENARISNADIARELGMAPSAILERIKKLEQREVILQYRTKINPVALGQTMLSFIFIRAADGIGCVTTGQALAAIPEVQEVHDIAGDDGYLVKVRTADSAALVELMRNSFAKIPSIISTRTTIVLETVKEEQQLVIPELEEQGRKE</sequence>